<dbReference type="InterPro" id="IPR023198">
    <property type="entry name" value="PGP-like_dom2"/>
</dbReference>
<dbReference type="NCBIfam" id="TIGR01549">
    <property type="entry name" value="HAD-SF-IA-v1"/>
    <property type="match status" value="1"/>
</dbReference>
<dbReference type="PANTHER" id="PTHR47478">
    <property type="match status" value="1"/>
</dbReference>
<dbReference type="EMBL" id="QSFD01000003">
    <property type="protein sequence ID" value="RHA19620.1"/>
    <property type="molecule type" value="Genomic_DNA"/>
</dbReference>
<dbReference type="Proteomes" id="UP000284779">
    <property type="component" value="Unassembled WGS sequence"/>
</dbReference>
<dbReference type="AlphaFoldDB" id="A0A413RAV4"/>
<evidence type="ECO:0000313" key="1">
    <source>
        <dbReference type="EMBL" id="RHA19620.1"/>
    </source>
</evidence>
<dbReference type="Gene3D" id="1.10.150.240">
    <property type="entry name" value="Putative phosphatase, domain 2"/>
    <property type="match status" value="1"/>
</dbReference>
<keyword evidence="2" id="KW-1185">Reference proteome</keyword>
<reference evidence="1 2" key="1">
    <citation type="submission" date="2018-08" db="EMBL/GenBank/DDBJ databases">
        <title>A genome reference for cultivated species of the human gut microbiota.</title>
        <authorList>
            <person name="Zou Y."/>
            <person name="Xue W."/>
            <person name="Luo G."/>
        </authorList>
    </citation>
    <scope>NUCLEOTIDE SEQUENCE [LARGE SCALE GENOMIC DNA]</scope>
    <source>
        <strain evidence="1 2">AM44-11BH</strain>
    </source>
</reference>
<dbReference type="GO" id="GO:0008253">
    <property type="term" value="F:5'-nucleotidase activity"/>
    <property type="evidence" value="ECO:0007669"/>
    <property type="project" value="InterPro"/>
</dbReference>
<dbReference type="SFLD" id="SFLDS00003">
    <property type="entry name" value="Haloacid_Dehalogenase"/>
    <property type="match status" value="1"/>
</dbReference>
<dbReference type="Gene3D" id="3.40.50.1000">
    <property type="entry name" value="HAD superfamily/HAD-like"/>
    <property type="match status" value="1"/>
</dbReference>
<dbReference type="InterPro" id="IPR006439">
    <property type="entry name" value="HAD-SF_hydro_IA"/>
</dbReference>
<accession>A0A413RAV4</accession>
<evidence type="ECO:0000313" key="2">
    <source>
        <dbReference type="Proteomes" id="UP000284779"/>
    </source>
</evidence>
<dbReference type="SUPFAM" id="SSF56784">
    <property type="entry name" value="HAD-like"/>
    <property type="match status" value="1"/>
</dbReference>
<dbReference type="RefSeq" id="WP_117969985.1">
    <property type="nucleotide sequence ID" value="NZ_CATZTO010000011.1"/>
</dbReference>
<dbReference type="InterPro" id="IPR036412">
    <property type="entry name" value="HAD-like_sf"/>
</dbReference>
<dbReference type="PANTHER" id="PTHR47478:SF1">
    <property type="entry name" value="PYRIMIDINE 5'-NUCLEOTIDASE YJJG"/>
    <property type="match status" value="1"/>
</dbReference>
<comment type="caution">
    <text evidence="1">The sequence shown here is derived from an EMBL/GenBank/DDBJ whole genome shotgun (WGS) entry which is preliminary data.</text>
</comment>
<protein>
    <submittedName>
        <fullName evidence="1">Noncanonical pyrimidine nucleotidase, YjjG family</fullName>
    </submittedName>
</protein>
<proteinExistence type="predicted"/>
<dbReference type="Pfam" id="PF13419">
    <property type="entry name" value="HAD_2"/>
    <property type="match status" value="1"/>
</dbReference>
<dbReference type="InterPro" id="IPR023214">
    <property type="entry name" value="HAD_sf"/>
</dbReference>
<dbReference type="InterPro" id="IPR011951">
    <property type="entry name" value="HAD-SF_hydro_IA_YjjG/PynA"/>
</dbReference>
<dbReference type="SFLD" id="SFLDG01129">
    <property type="entry name" value="C1.5:_HAD__Beta-PGM__Phosphata"/>
    <property type="match status" value="1"/>
</dbReference>
<dbReference type="InterPro" id="IPR052550">
    <property type="entry name" value="Pyrimidine_5'-ntase_YjjG"/>
</dbReference>
<organism evidence="1 2">
    <name type="scientific">Eubacterium ventriosum</name>
    <dbReference type="NCBI Taxonomy" id="39496"/>
    <lineage>
        <taxon>Bacteria</taxon>
        <taxon>Bacillati</taxon>
        <taxon>Bacillota</taxon>
        <taxon>Clostridia</taxon>
        <taxon>Eubacteriales</taxon>
        <taxon>Eubacteriaceae</taxon>
        <taxon>Eubacterium</taxon>
    </lineage>
</organism>
<gene>
    <name evidence="1" type="ORF">DW944_04575</name>
</gene>
<name>A0A413RAV4_9FIRM</name>
<dbReference type="NCBIfam" id="TIGR02254">
    <property type="entry name" value="YjjG_YfnB"/>
    <property type="match status" value="1"/>
</dbReference>
<sequence length="228" mass="26122">MIDTVLLDLDDTILDFHKSEAFALKKTLEELGIEPLSSIIERYSEINDAQWKLLELGKITREQVLTGRFEILFKELGVNQSGDKAWQLYENNLSNSYFIIDGTIDVLEKLKNKYRLFIVSNGTASVQDKRIAGADISKYFEDIFISQRIGYNKPKVEFFNGCFEKMNNPNIEGMIIIGDSLSSDILGGINAGIHTCWYNPKRSENMTEIKPEYEIDSLDKIFKVLEEI</sequence>
<dbReference type="InterPro" id="IPR041492">
    <property type="entry name" value="HAD_2"/>
</dbReference>